<dbReference type="SUPFAM" id="SSF51412">
    <property type="entry name" value="Inosine monophosphate dehydrogenase (IMPDH)"/>
    <property type="match status" value="1"/>
</dbReference>
<dbReference type="InParanoid" id="A0A0C2X8B2"/>
<dbReference type="CDD" id="cd04730">
    <property type="entry name" value="NPD_like"/>
    <property type="match status" value="1"/>
</dbReference>
<name>A0A0C2X8B2_AMAMK</name>
<evidence type="ECO:0000313" key="5">
    <source>
        <dbReference type="Proteomes" id="UP000054549"/>
    </source>
</evidence>
<dbReference type="PANTHER" id="PTHR32332">
    <property type="entry name" value="2-NITROPROPANE DIOXYGENASE"/>
    <property type="match status" value="1"/>
</dbReference>
<dbReference type="PANTHER" id="PTHR32332:SF31">
    <property type="entry name" value="2-NITROPROPANE DIOXYGENASE FAMILY, PUTATIVE (AFU_ORTHOLOGUE AFUA_2G09850)-RELATED"/>
    <property type="match status" value="1"/>
</dbReference>
<sequence length="329" mass="34953">MAGASGGALAAEVYLGGGFGFLAAGYDSPDNVVKEIDIARSHLTGSCTTDRLPIGVGFLGWQLEKSTSRANELLSIVLDNHVQAIWLAFGQELGQHIQFIRDYENNLGRDTKVAIFIQTSFLDDAIVAAREWKVDVIVVQGVEAGGHGPGKALPLMTLLPEVLGALGSDSPVVLAAGGLATGAQIAAMLALGASGAVLGTRFLLTPESTYTDAQKEALALADSRSTTRTMAFDYARNTLGWPAGIDGRGLRNRTVEDFEKGESMDNIRPKFLEGVQKGDRERMLVWAGTGVGLMNNVQPAKIVVQELYKDCANHLRVVAAMLKPVADNT</sequence>
<organism evidence="4 5">
    <name type="scientific">Amanita muscaria (strain Koide BX008)</name>
    <dbReference type="NCBI Taxonomy" id="946122"/>
    <lineage>
        <taxon>Eukaryota</taxon>
        <taxon>Fungi</taxon>
        <taxon>Dikarya</taxon>
        <taxon>Basidiomycota</taxon>
        <taxon>Agaricomycotina</taxon>
        <taxon>Agaricomycetes</taxon>
        <taxon>Agaricomycetidae</taxon>
        <taxon>Agaricales</taxon>
        <taxon>Pluteineae</taxon>
        <taxon>Amanitaceae</taxon>
        <taxon>Amanita</taxon>
    </lineage>
</organism>
<dbReference type="HOGENOM" id="CLU_038732_9_1_1"/>
<evidence type="ECO:0000256" key="3">
    <source>
        <dbReference type="ARBA" id="ARBA00023002"/>
    </source>
</evidence>
<keyword evidence="2" id="KW-0288">FMN</keyword>
<dbReference type="GO" id="GO:0018580">
    <property type="term" value="F:nitronate monooxygenase activity"/>
    <property type="evidence" value="ECO:0007669"/>
    <property type="project" value="InterPro"/>
</dbReference>
<protein>
    <submittedName>
        <fullName evidence="4">Uncharacterized protein</fullName>
    </submittedName>
</protein>
<keyword evidence="1" id="KW-0285">Flavoprotein</keyword>
<reference evidence="4 5" key="1">
    <citation type="submission" date="2014-04" db="EMBL/GenBank/DDBJ databases">
        <title>Evolutionary Origins and Diversification of the Mycorrhizal Mutualists.</title>
        <authorList>
            <consortium name="DOE Joint Genome Institute"/>
            <consortium name="Mycorrhizal Genomics Consortium"/>
            <person name="Kohler A."/>
            <person name="Kuo A."/>
            <person name="Nagy L.G."/>
            <person name="Floudas D."/>
            <person name="Copeland A."/>
            <person name="Barry K.W."/>
            <person name="Cichocki N."/>
            <person name="Veneault-Fourrey C."/>
            <person name="LaButti K."/>
            <person name="Lindquist E.A."/>
            <person name="Lipzen A."/>
            <person name="Lundell T."/>
            <person name="Morin E."/>
            <person name="Murat C."/>
            <person name="Riley R."/>
            <person name="Ohm R."/>
            <person name="Sun H."/>
            <person name="Tunlid A."/>
            <person name="Henrissat B."/>
            <person name="Grigoriev I.V."/>
            <person name="Hibbett D.S."/>
            <person name="Martin F."/>
        </authorList>
    </citation>
    <scope>NUCLEOTIDE SEQUENCE [LARGE SCALE GENOMIC DNA]</scope>
    <source>
        <strain evidence="4 5">Koide BX008</strain>
    </source>
</reference>
<dbReference type="Gene3D" id="3.20.20.70">
    <property type="entry name" value="Aldolase class I"/>
    <property type="match status" value="1"/>
</dbReference>
<dbReference type="Proteomes" id="UP000054549">
    <property type="component" value="Unassembled WGS sequence"/>
</dbReference>
<dbReference type="EMBL" id="KN818241">
    <property type="protein sequence ID" value="KIL65526.1"/>
    <property type="molecule type" value="Genomic_DNA"/>
</dbReference>
<evidence type="ECO:0000256" key="2">
    <source>
        <dbReference type="ARBA" id="ARBA00022643"/>
    </source>
</evidence>
<keyword evidence="3" id="KW-0560">Oxidoreductase</keyword>
<evidence type="ECO:0000256" key="1">
    <source>
        <dbReference type="ARBA" id="ARBA00022630"/>
    </source>
</evidence>
<gene>
    <name evidence="4" type="ORF">M378DRAFT_23888</name>
</gene>
<dbReference type="InterPro" id="IPR004136">
    <property type="entry name" value="NMO"/>
</dbReference>
<dbReference type="Pfam" id="PF03060">
    <property type="entry name" value="NMO"/>
    <property type="match status" value="1"/>
</dbReference>
<accession>A0A0C2X8B2</accession>
<proteinExistence type="predicted"/>
<dbReference type="STRING" id="946122.A0A0C2X8B2"/>
<keyword evidence="5" id="KW-1185">Reference proteome</keyword>
<evidence type="ECO:0000313" key="4">
    <source>
        <dbReference type="EMBL" id="KIL65526.1"/>
    </source>
</evidence>
<dbReference type="InterPro" id="IPR013785">
    <property type="entry name" value="Aldolase_TIM"/>
</dbReference>
<dbReference type="AlphaFoldDB" id="A0A0C2X8B2"/>
<dbReference type="OrthoDB" id="2349068at2759"/>